<accession>A0ABV6NLD5</accession>
<keyword evidence="1" id="KW-1133">Transmembrane helix</keyword>
<dbReference type="RefSeq" id="WP_273848145.1">
    <property type="nucleotide sequence ID" value="NZ_JAQQWT010000053.1"/>
</dbReference>
<feature type="transmembrane region" description="Helical" evidence="1">
    <location>
        <begin position="55"/>
        <end position="80"/>
    </location>
</feature>
<evidence type="ECO:0000313" key="2">
    <source>
        <dbReference type="EMBL" id="MFC0561504.1"/>
    </source>
</evidence>
<proteinExistence type="predicted"/>
<evidence type="ECO:0000256" key="1">
    <source>
        <dbReference type="SAM" id="Phobius"/>
    </source>
</evidence>
<comment type="caution">
    <text evidence="2">The sequence shown here is derived from an EMBL/GenBank/DDBJ whole genome shotgun (WGS) entry which is preliminary data.</text>
</comment>
<organism evidence="2 3">
    <name type="scientific">Halalkalibacter alkalisediminis</name>
    <dbReference type="NCBI Taxonomy" id="935616"/>
    <lineage>
        <taxon>Bacteria</taxon>
        <taxon>Bacillati</taxon>
        <taxon>Bacillota</taxon>
        <taxon>Bacilli</taxon>
        <taxon>Bacillales</taxon>
        <taxon>Bacillaceae</taxon>
        <taxon>Halalkalibacter</taxon>
    </lineage>
</organism>
<dbReference type="EMBL" id="JBHLTR010000072">
    <property type="protein sequence ID" value="MFC0561504.1"/>
    <property type="molecule type" value="Genomic_DNA"/>
</dbReference>
<dbReference type="Proteomes" id="UP001589833">
    <property type="component" value="Unassembled WGS sequence"/>
</dbReference>
<keyword evidence="1" id="KW-0812">Transmembrane</keyword>
<name>A0ABV6NLD5_9BACI</name>
<keyword evidence="3" id="KW-1185">Reference proteome</keyword>
<evidence type="ECO:0000313" key="3">
    <source>
        <dbReference type="Proteomes" id="UP001589833"/>
    </source>
</evidence>
<keyword evidence="1" id="KW-0472">Membrane</keyword>
<sequence length="86" mass="9676">MMQNKYLKLFGVPTGFFLLGVLFLIIGANGRQNAINFSRPGGADSWSTSDSLINAFIYVPMIIGISFLILFISTFTISFYKWQKNL</sequence>
<protein>
    <submittedName>
        <fullName evidence="2">Uncharacterized protein</fullName>
    </submittedName>
</protein>
<feature type="transmembrane region" description="Helical" evidence="1">
    <location>
        <begin position="7"/>
        <end position="28"/>
    </location>
</feature>
<reference evidence="2 3" key="1">
    <citation type="submission" date="2024-09" db="EMBL/GenBank/DDBJ databases">
        <authorList>
            <person name="Sun Q."/>
            <person name="Mori K."/>
        </authorList>
    </citation>
    <scope>NUCLEOTIDE SEQUENCE [LARGE SCALE GENOMIC DNA]</scope>
    <source>
        <strain evidence="2 3">NCAIM B.02301</strain>
    </source>
</reference>
<gene>
    <name evidence="2" type="ORF">ACFFH4_21585</name>
</gene>